<dbReference type="Gene3D" id="2.130.10.10">
    <property type="entry name" value="YVTN repeat-like/Quinoprotein amine dehydrogenase"/>
    <property type="match status" value="1"/>
</dbReference>
<dbReference type="SUPFAM" id="SSF110296">
    <property type="entry name" value="Oligoxyloglucan reducing end-specific cellobiohydrolase"/>
    <property type="match status" value="1"/>
</dbReference>
<sequence length="482" mass="54374">MKKKDYKWRALVFNPIIVVVYGIGCYSLSLLAKYGGVALRAPIILIAFLSLFIWFAWCLYRSKRKRSTTKKRTSSALEKISKLWVMVSTISLVVITFATGINIYQSGTNLQGKLAFVIEDLFNKRKVEFVHDNVYKDDLDGLFADLQTKIDLPNELYLSNHFDLTFTKDGQITSLYSFLYGLNDDGEIKSFLIDYDRSKSNDITVYLNGYTDTPFDETMKLRPLINNVKNLPIKETVDDWNEETLGIYYAGYRSWGYNTEGILYFDEEGDTFPIETAKDEITGYTISVYAPNSSGITPVRFVDYSSISDSLQDKVSIANQDKNDEETYFINEYLGYQLSVVDAAAGSRFYTLNQTLDGGNTWEIFNPNPFSGEIGTSTGITFIDEKLGFIGLSHGGSTYADLYRTTDGGSTFEKVELPTIEVPLTDTEKYAPFDFPEMPSKENGNLFLLVGQGEDGDHNGGSKVLYRSTDDGATWEYAEEII</sequence>
<evidence type="ECO:0000313" key="2">
    <source>
        <dbReference type="EMBL" id="MFD1799961.1"/>
    </source>
</evidence>
<accession>A0ABW4NQB6</accession>
<keyword evidence="1" id="KW-1133">Transmembrane helix</keyword>
<organism evidence="2 3">
    <name type="scientific">Carnobacterium antarcticum</name>
    <dbReference type="NCBI Taxonomy" id="2126436"/>
    <lineage>
        <taxon>Bacteria</taxon>
        <taxon>Bacillati</taxon>
        <taxon>Bacillota</taxon>
        <taxon>Bacilli</taxon>
        <taxon>Lactobacillales</taxon>
        <taxon>Carnobacteriaceae</taxon>
        <taxon>Carnobacterium</taxon>
    </lineage>
</organism>
<comment type="caution">
    <text evidence="2">The sequence shown here is derived from an EMBL/GenBank/DDBJ whole genome shotgun (WGS) entry which is preliminary data.</text>
</comment>
<dbReference type="InterPro" id="IPR015943">
    <property type="entry name" value="WD40/YVTN_repeat-like_dom_sf"/>
</dbReference>
<evidence type="ECO:0000256" key="1">
    <source>
        <dbReference type="SAM" id="Phobius"/>
    </source>
</evidence>
<evidence type="ECO:0000313" key="3">
    <source>
        <dbReference type="Proteomes" id="UP001597285"/>
    </source>
</evidence>
<dbReference type="RefSeq" id="WP_231726738.1">
    <property type="nucleotide sequence ID" value="NZ_JBHSQC010000015.1"/>
</dbReference>
<gene>
    <name evidence="2" type="ORF">ACFSBK_08880</name>
</gene>
<keyword evidence="1" id="KW-0472">Membrane</keyword>
<feature type="transmembrane region" description="Helical" evidence="1">
    <location>
        <begin position="12"/>
        <end position="32"/>
    </location>
</feature>
<name>A0ABW4NQB6_9LACT</name>
<reference evidence="3" key="1">
    <citation type="journal article" date="2019" name="Int. J. Syst. Evol. Microbiol.">
        <title>The Global Catalogue of Microorganisms (GCM) 10K type strain sequencing project: providing services to taxonomists for standard genome sequencing and annotation.</title>
        <authorList>
            <consortium name="The Broad Institute Genomics Platform"/>
            <consortium name="The Broad Institute Genome Sequencing Center for Infectious Disease"/>
            <person name="Wu L."/>
            <person name="Ma J."/>
        </authorList>
    </citation>
    <scope>NUCLEOTIDE SEQUENCE [LARGE SCALE GENOMIC DNA]</scope>
    <source>
        <strain evidence="3">KCTC 42143</strain>
    </source>
</reference>
<protein>
    <submittedName>
        <fullName evidence="2">WD40/YVTN/BNR-like repeat-containing protein</fullName>
    </submittedName>
</protein>
<keyword evidence="3" id="KW-1185">Reference proteome</keyword>
<feature type="transmembrane region" description="Helical" evidence="1">
    <location>
        <begin position="81"/>
        <end position="104"/>
    </location>
</feature>
<proteinExistence type="predicted"/>
<dbReference type="Proteomes" id="UP001597285">
    <property type="component" value="Unassembled WGS sequence"/>
</dbReference>
<feature type="transmembrane region" description="Helical" evidence="1">
    <location>
        <begin position="38"/>
        <end position="60"/>
    </location>
</feature>
<dbReference type="EMBL" id="JBHUFF010000014">
    <property type="protein sequence ID" value="MFD1799961.1"/>
    <property type="molecule type" value="Genomic_DNA"/>
</dbReference>
<keyword evidence="1" id="KW-0812">Transmembrane</keyword>